<feature type="transmembrane region" description="Helical" evidence="8">
    <location>
        <begin position="160"/>
        <end position="187"/>
    </location>
</feature>
<evidence type="ECO:0000313" key="10">
    <source>
        <dbReference type="EMBL" id="KAE8292141.1"/>
    </source>
</evidence>
<dbReference type="CDD" id="cd17441">
    <property type="entry name" value="MFS_SVOP"/>
    <property type="match status" value="1"/>
</dbReference>
<comment type="similarity">
    <text evidence="2">Belongs to the major facilitator superfamily.</text>
</comment>
<organism evidence="10 11">
    <name type="scientific">Larimichthys crocea</name>
    <name type="common">Large yellow croaker</name>
    <name type="synonym">Pseudosciaena crocea</name>
    <dbReference type="NCBI Taxonomy" id="215358"/>
    <lineage>
        <taxon>Eukaryota</taxon>
        <taxon>Metazoa</taxon>
        <taxon>Chordata</taxon>
        <taxon>Craniata</taxon>
        <taxon>Vertebrata</taxon>
        <taxon>Euteleostomi</taxon>
        <taxon>Actinopterygii</taxon>
        <taxon>Neopterygii</taxon>
        <taxon>Teleostei</taxon>
        <taxon>Neoteleostei</taxon>
        <taxon>Acanthomorphata</taxon>
        <taxon>Eupercaria</taxon>
        <taxon>Sciaenidae</taxon>
        <taxon>Larimichthys</taxon>
    </lineage>
</organism>
<keyword evidence="11" id="KW-1185">Reference proteome</keyword>
<dbReference type="Gene3D" id="1.20.1250.20">
    <property type="entry name" value="MFS general substrate transporter like domains"/>
    <property type="match status" value="1"/>
</dbReference>
<dbReference type="InterPro" id="IPR020846">
    <property type="entry name" value="MFS_dom"/>
</dbReference>
<evidence type="ECO:0000256" key="6">
    <source>
        <dbReference type="ARBA" id="ARBA00023136"/>
    </source>
</evidence>
<dbReference type="PANTHER" id="PTHR23511">
    <property type="entry name" value="SYNAPTIC VESICLE GLYCOPROTEIN 2"/>
    <property type="match status" value="1"/>
</dbReference>
<proteinExistence type="inferred from homology"/>
<comment type="caution">
    <text evidence="10">The sequence shown here is derived from an EMBL/GenBank/DDBJ whole genome shotgun (WGS) entry which is preliminary data.</text>
</comment>
<dbReference type="InterPro" id="IPR047969">
    <property type="entry name" value="SVOP-like_MFS_dom"/>
</dbReference>
<keyword evidence="5 8" id="KW-1133">Transmembrane helix</keyword>
<dbReference type="PANTHER" id="PTHR23511:SF5">
    <property type="entry name" value="MAJOR FACILITATOR-TYPE TRANSPORTER HXNZ-RELATED"/>
    <property type="match status" value="1"/>
</dbReference>
<feature type="compositionally biased region" description="Basic and acidic residues" evidence="7">
    <location>
        <begin position="556"/>
        <end position="568"/>
    </location>
</feature>
<evidence type="ECO:0000256" key="4">
    <source>
        <dbReference type="ARBA" id="ARBA00022692"/>
    </source>
</evidence>
<feature type="transmembrane region" description="Helical" evidence="8">
    <location>
        <begin position="400"/>
        <end position="417"/>
    </location>
</feature>
<evidence type="ECO:0000313" key="11">
    <source>
        <dbReference type="Proteomes" id="UP000424527"/>
    </source>
</evidence>
<dbReference type="GO" id="GO:0030672">
    <property type="term" value="C:synaptic vesicle membrane"/>
    <property type="evidence" value="ECO:0007669"/>
    <property type="project" value="UniProtKB-SubCell"/>
</dbReference>
<feature type="transmembrane region" description="Helical" evidence="8">
    <location>
        <begin position="119"/>
        <end position="140"/>
    </location>
</feature>
<comment type="subcellular location">
    <subcellularLocation>
        <location evidence="1">Cytoplasmic vesicle</location>
        <location evidence="1">Secretory vesicle</location>
        <location evidence="1">Synaptic vesicle membrane</location>
        <topology evidence="1">Multi-pass membrane protein</topology>
    </subcellularLocation>
</comment>
<evidence type="ECO:0000256" key="8">
    <source>
        <dbReference type="SAM" id="Phobius"/>
    </source>
</evidence>
<evidence type="ECO:0000256" key="1">
    <source>
        <dbReference type="ARBA" id="ARBA00004644"/>
    </source>
</evidence>
<evidence type="ECO:0000256" key="7">
    <source>
        <dbReference type="SAM" id="MobiDB-lite"/>
    </source>
</evidence>
<dbReference type="PROSITE" id="PS50850">
    <property type="entry name" value="MFS"/>
    <property type="match status" value="1"/>
</dbReference>
<feature type="domain" description="Major facilitator superfamily (MFS) profile" evidence="9">
    <location>
        <begin position="85"/>
        <end position="588"/>
    </location>
</feature>
<sequence length="588" mass="66054">MDDDLFQLRQLPVVRFRRTGESARSEDDCENREQVVKIAEQTDLESVALADGAPVPREFANPTDDTFMVEDAVEAIGFGTFQWKLSILTGLSWMADAMEMMILSILAPQLHCEWRLPSLEVALLTSAVFIGMMISSSLWGNISDKYGRKTGLKMSVLWTMFYGLMSAFAPVYGWILVLRALVGFGIGGAPQSVTLYAEFLPMKSRATCILLIEIFWALGTVFEVLLAILVMPTLGWRWLLGLSTIPLFIFAFLCFWLPESARYDVLTGNQEKALATLKRIATENGAPMPLGKLIAARQEDRGKIRDLFSSHFRWTTVLLWFIWFANAFSYYGLVLLTTELFQEGGACGMSKGNKRELRCSLECKYLNSDDYKDLLWTTLSEFPGLLVTLWAIDRLGRRKTMALCFFIFSMCIIPLYGCVGRTSMTVLIFIARAFIAGGFQAAYVYTPEVYPTATRALGSGNKQWNGQSRCPHYTFCCTGDVGVICVPRSLRVLLLLPPSCRRLLCTANRDNRPGPAGVQPPRVGTGDGGPGLFSWLRENPSVQLRLAGLRTHPLEYNRERRQTTERKRGKERQRKLDQLSVSIFGPNL</sequence>
<feature type="region of interest" description="Disordered" evidence="7">
    <location>
        <begin position="556"/>
        <end position="575"/>
    </location>
</feature>
<dbReference type="Pfam" id="PF00083">
    <property type="entry name" value="Sugar_tr"/>
    <property type="match status" value="1"/>
</dbReference>
<protein>
    <submittedName>
        <fullName evidence="10">Synaptic vesicle 2-related protein</fullName>
    </submittedName>
</protein>
<feature type="transmembrane region" description="Helical" evidence="8">
    <location>
        <begin position="208"/>
        <end position="230"/>
    </location>
</feature>
<dbReference type="InterPro" id="IPR005828">
    <property type="entry name" value="MFS_sugar_transport-like"/>
</dbReference>
<evidence type="ECO:0000259" key="9">
    <source>
        <dbReference type="PROSITE" id="PS50850"/>
    </source>
</evidence>
<dbReference type="AlphaFoldDB" id="A0A6G0ILJ5"/>
<dbReference type="SUPFAM" id="SSF103473">
    <property type="entry name" value="MFS general substrate transporter"/>
    <property type="match status" value="1"/>
</dbReference>
<reference evidence="10 11" key="1">
    <citation type="submission" date="2019-07" db="EMBL/GenBank/DDBJ databases">
        <title>Chromosome genome assembly for large yellow croaker.</title>
        <authorList>
            <person name="Xiao S."/>
        </authorList>
    </citation>
    <scope>NUCLEOTIDE SEQUENCE [LARGE SCALE GENOMIC DNA]</scope>
    <source>
        <strain evidence="10">JMULYC20181020</strain>
        <tissue evidence="10">Muscle</tissue>
    </source>
</reference>
<dbReference type="Proteomes" id="UP000424527">
    <property type="component" value="Unassembled WGS sequence"/>
</dbReference>
<gene>
    <name evidence="10" type="ORF">D5F01_LYC09507</name>
</gene>
<keyword evidence="3" id="KW-0813">Transport</keyword>
<accession>A0A6G0ILJ5</accession>
<evidence type="ECO:0000256" key="2">
    <source>
        <dbReference type="ARBA" id="ARBA00008335"/>
    </source>
</evidence>
<dbReference type="GO" id="GO:0022857">
    <property type="term" value="F:transmembrane transporter activity"/>
    <property type="evidence" value="ECO:0007669"/>
    <property type="project" value="InterPro"/>
</dbReference>
<feature type="transmembrane region" description="Helical" evidence="8">
    <location>
        <begin position="236"/>
        <end position="257"/>
    </location>
</feature>
<keyword evidence="6 8" id="KW-0472">Membrane</keyword>
<dbReference type="InterPro" id="IPR036259">
    <property type="entry name" value="MFS_trans_sf"/>
</dbReference>
<feature type="transmembrane region" description="Helical" evidence="8">
    <location>
        <begin position="311"/>
        <end position="333"/>
    </location>
</feature>
<keyword evidence="4 8" id="KW-0812">Transmembrane</keyword>
<evidence type="ECO:0000256" key="5">
    <source>
        <dbReference type="ARBA" id="ARBA00022989"/>
    </source>
</evidence>
<name>A0A6G0ILJ5_LARCR</name>
<dbReference type="EMBL" id="REGW02000009">
    <property type="protein sequence ID" value="KAE8292141.1"/>
    <property type="molecule type" value="Genomic_DNA"/>
</dbReference>
<evidence type="ECO:0000256" key="3">
    <source>
        <dbReference type="ARBA" id="ARBA00022448"/>
    </source>
</evidence>